<evidence type="ECO:0000313" key="3">
    <source>
        <dbReference type="Proteomes" id="UP000595205"/>
    </source>
</evidence>
<dbReference type="Proteomes" id="UP000595205">
    <property type="component" value="Chromosome"/>
</dbReference>
<dbReference type="EMBL" id="AP024255">
    <property type="protein sequence ID" value="BCO99838.1"/>
    <property type="molecule type" value="Genomic_DNA"/>
</dbReference>
<proteinExistence type="predicted"/>
<keyword evidence="1" id="KW-0472">Membrane</keyword>
<feature type="transmembrane region" description="Helical" evidence="1">
    <location>
        <begin position="61"/>
        <end position="85"/>
    </location>
</feature>
<name>A0A7R7MUK9_MYCIT</name>
<evidence type="ECO:0000256" key="1">
    <source>
        <dbReference type="SAM" id="Phobius"/>
    </source>
</evidence>
<evidence type="ECO:0000313" key="2">
    <source>
        <dbReference type="EMBL" id="BCO99838.1"/>
    </source>
</evidence>
<keyword evidence="1" id="KW-1133">Transmembrane helix</keyword>
<protein>
    <submittedName>
        <fullName evidence="2">Uncharacterized protein</fullName>
    </submittedName>
</protein>
<sequence length="88" mass="9115">MATAILGAHMTTAIAALEAIEKDADDANDLLLAVAAMNAVAPLRGTALVDEPRWRLTEEEIVGVSITVIWVSLIAVISVAVGTALTMS</sequence>
<dbReference type="AlphaFoldDB" id="A0A7R7MUK9"/>
<reference evidence="2 3" key="1">
    <citation type="submission" date="2020-12" db="EMBL/GenBank/DDBJ databases">
        <title>Genome sequence of clinical Mycobacterium intracellulare strains.</title>
        <authorList>
            <person name="Tateishi Y."/>
            <person name="Matsumoto S."/>
            <person name="Fukushima Y."/>
            <person name="Nakajima C."/>
            <person name="Suzuki Y."/>
        </authorList>
    </citation>
    <scope>NUCLEOTIDE SEQUENCE [LARGE SCALE GENOMIC DNA]</scope>
    <source>
        <strain evidence="2 3">M018</strain>
    </source>
</reference>
<keyword evidence="1" id="KW-0812">Transmembrane</keyword>
<accession>A0A7R7MUK9</accession>
<organism evidence="2 3">
    <name type="scientific">Mycobacterium intracellulare</name>
    <dbReference type="NCBI Taxonomy" id="1767"/>
    <lineage>
        <taxon>Bacteria</taxon>
        <taxon>Bacillati</taxon>
        <taxon>Actinomycetota</taxon>
        <taxon>Actinomycetes</taxon>
        <taxon>Mycobacteriales</taxon>
        <taxon>Mycobacteriaceae</taxon>
        <taxon>Mycobacterium</taxon>
        <taxon>Mycobacterium avium complex (MAC)</taxon>
    </lineage>
</organism>
<gene>
    <name evidence="2" type="ORF">MINTM018_26080</name>
</gene>